<sequence length="244" mass="26086">MSAEDMRKVVGLADGCELMSALTRFPDNDVAAAVASGSVHDDAVGCAKDVAAARDDGRAGDIEALCEGFVCAADEDAEALGAALRRAWSLLYARQGSGVAIFPYESAFVHVREGLPGAPALFRTALTLRVEKTMRESGVLPKDAETEPCDSAWNEWAFLSFLLGSEAASLEAEDEEAVALWRGRVADFVRDHAALWLPDFLTRTAEEVERLAQAGKVDPAAERFYGALAAYGRFLLATLAERAA</sequence>
<proteinExistence type="predicted"/>
<dbReference type="Proteomes" id="UP000253805">
    <property type="component" value="Unassembled WGS sequence"/>
</dbReference>
<reference evidence="1 2" key="1">
    <citation type="journal article" date="2018" name="Elife">
        <title>Discovery and characterization of a prevalent human gut bacterial enzyme sufficient for the inactivation of a family of plant toxins.</title>
        <authorList>
            <person name="Koppel N."/>
            <person name="Bisanz J.E."/>
            <person name="Pandelia M.E."/>
            <person name="Turnbaugh P.J."/>
            <person name="Balskus E.P."/>
        </authorList>
    </citation>
    <scope>NUCLEOTIDE SEQUENCE [LARGE SCALE GENOMIC DNA]</scope>
    <source>
        <strain evidence="1 2">OB21 GAM 11</strain>
    </source>
</reference>
<dbReference type="Pfam" id="PF02613">
    <property type="entry name" value="Nitrate_red_del"/>
    <property type="match status" value="1"/>
</dbReference>
<name>A0A369NXB0_9ACTN</name>
<dbReference type="Gene3D" id="1.10.3480.10">
    <property type="entry name" value="TorD-like"/>
    <property type="match status" value="1"/>
</dbReference>
<evidence type="ECO:0000313" key="1">
    <source>
        <dbReference type="EMBL" id="RDC43363.1"/>
    </source>
</evidence>
<dbReference type="RefSeq" id="WP_114549272.1">
    <property type="nucleotide sequence ID" value="NZ_PPUT01000020.1"/>
</dbReference>
<dbReference type="InterPro" id="IPR036411">
    <property type="entry name" value="TorD-like_sf"/>
</dbReference>
<dbReference type="SUPFAM" id="SSF89155">
    <property type="entry name" value="TorD-like"/>
    <property type="match status" value="1"/>
</dbReference>
<organism evidence="1 2">
    <name type="scientific">Adlercreutzia equolifaciens subsp. celatus</name>
    <dbReference type="NCBI Taxonomy" id="394340"/>
    <lineage>
        <taxon>Bacteria</taxon>
        <taxon>Bacillati</taxon>
        <taxon>Actinomycetota</taxon>
        <taxon>Coriobacteriia</taxon>
        <taxon>Eggerthellales</taxon>
        <taxon>Eggerthellaceae</taxon>
        <taxon>Adlercreutzia</taxon>
    </lineage>
</organism>
<protein>
    <recommendedName>
        <fullName evidence="3">Molecular chaperone TorD</fullName>
    </recommendedName>
</protein>
<accession>A0A369NXB0</accession>
<comment type="caution">
    <text evidence="1">The sequence shown here is derived from an EMBL/GenBank/DDBJ whole genome shotgun (WGS) entry which is preliminary data.</text>
</comment>
<dbReference type="InterPro" id="IPR020945">
    <property type="entry name" value="DMSO/NO3_reduct_chaperone"/>
</dbReference>
<dbReference type="AlphaFoldDB" id="A0A369NXB0"/>
<gene>
    <name evidence="1" type="ORF">C1850_07955</name>
</gene>
<evidence type="ECO:0000313" key="2">
    <source>
        <dbReference type="Proteomes" id="UP000253805"/>
    </source>
</evidence>
<dbReference type="EMBL" id="PPUT01000020">
    <property type="protein sequence ID" value="RDC43363.1"/>
    <property type="molecule type" value="Genomic_DNA"/>
</dbReference>
<evidence type="ECO:0008006" key="3">
    <source>
        <dbReference type="Google" id="ProtNLM"/>
    </source>
</evidence>